<keyword evidence="1" id="KW-0472">Membrane</keyword>
<dbReference type="Pfam" id="PF01345">
    <property type="entry name" value="DUF11"/>
    <property type="match status" value="2"/>
</dbReference>
<gene>
    <name evidence="3" type="ORF">EY643_16945</name>
</gene>
<dbReference type="OrthoDB" id="6057062at2"/>
<dbReference type="PANTHER" id="PTHR34819:SF3">
    <property type="entry name" value="CELL SURFACE PROTEIN"/>
    <property type="match status" value="1"/>
</dbReference>
<dbReference type="Proteomes" id="UP000326287">
    <property type="component" value="Chromosome"/>
</dbReference>
<evidence type="ECO:0000259" key="2">
    <source>
        <dbReference type="Pfam" id="PF01345"/>
    </source>
</evidence>
<dbReference type="KEGG" id="halc:EY643_16945"/>
<dbReference type="EMBL" id="CP036422">
    <property type="protein sequence ID" value="QFU77209.1"/>
    <property type="molecule type" value="Genomic_DNA"/>
</dbReference>
<protein>
    <submittedName>
        <fullName evidence="3">DUF11 domain-containing protein</fullName>
    </submittedName>
</protein>
<dbReference type="NCBIfam" id="TIGR01451">
    <property type="entry name" value="B_ant_repeat"/>
    <property type="match status" value="4"/>
</dbReference>
<proteinExistence type="predicted"/>
<accession>A0A5P9NNG8</accession>
<dbReference type="Gene3D" id="2.60.40.740">
    <property type="match status" value="2"/>
</dbReference>
<dbReference type="InterPro" id="IPR047589">
    <property type="entry name" value="DUF11_rpt"/>
</dbReference>
<feature type="domain" description="DUF11" evidence="2">
    <location>
        <begin position="2135"/>
        <end position="2243"/>
    </location>
</feature>
<evidence type="ECO:0000313" key="4">
    <source>
        <dbReference type="Proteomes" id="UP000326287"/>
    </source>
</evidence>
<keyword evidence="4" id="KW-1185">Reference proteome</keyword>
<keyword evidence="1" id="KW-0812">Transmembrane</keyword>
<dbReference type="PANTHER" id="PTHR34819">
    <property type="entry name" value="LARGE CYSTEINE-RICH PERIPLASMIC PROTEIN OMCB"/>
    <property type="match status" value="1"/>
</dbReference>
<dbReference type="InterPro" id="IPR051172">
    <property type="entry name" value="Chlamydia_OmcB"/>
</dbReference>
<feature type="transmembrane region" description="Helical" evidence="1">
    <location>
        <begin position="2670"/>
        <end position="2688"/>
    </location>
</feature>
<evidence type="ECO:0000313" key="3">
    <source>
        <dbReference type="EMBL" id="QFU77209.1"/>
    </source>
</evidence>
<dbReference type="InterPro" id="IPR001434">
    <property type="entry name" value="OmcB-like_DUF11"/>
</dbReference>
<evidence type="ECO:0000256" key="1">
    <source>
        <dbReference type="SAM" id="Phobius"/>
    </source>
</evidence>
<feature type="domain" description="DUF11" evidence="2">
    <location>
        <begin position="2532"/>
        <end position="2652"/>
    </location>
</feature>
<organism evidence="3 4">
    <name type="scientific">Halioglobus maricola</name>
    <dbReference type="NCBI Taxonomy" id="2601894"/>
    <lineage>
        <taxon>Bacteria</taxon>
        <taxon>Pseudomonadati</taxon>
        <taxon>Pseudomonadota</taxon>
        <taxon>Gammaproteobacteria</taxon>
        <taxon>Cellvibrionales</taxon>
        <taxon>Halieaceae</taxon>
        <taxon>Halioglobus</taxon>
    </lineage>
</organism>
<reference evidence="3 4" key="1">
    <citation type="submission" date="2019-02" db="EMBL/GenBank/DDBJ databases">
        <authorList>
            <person name="Li S.-H."/>
        </authorList>
    </citation>
    <scope>NUCLEOTIDE SEQUENCE [LARGE SCALE GENOMIC DNA]</scope>
    <source>
        <strain evidence="3 4">IMCC14385</strain>
    </source>
</reference>
<name>A0A5P9NNG8_9GAMM</name>
<sequence>MVGCRADASSGIQRRHRVFFTFDIFVWWDIKKVLLEKPRDFHLLYPHVQVGTRKAGLCAAVLAAVVSTAQAQSPAITVTGVPAEPLIGEEFCTIVSFTNAAAATGYGPYLVSTVDAGVSRISIDFVDIQPVLEPIGTFDASGVLVDPISGEIINGNEGGTALNALYPIGAVEQGTPPLDMEFCGVVDVGTEPNVPLDVEFIPGFEFGDTATGDNGAILGSQFDSTITPRLARVTKTNSAPENERPPGPSHAFNYRYTMDISDGVTLDDVLLEDILPPEIQWTGAAITINAPISVGCITASLPTFPPAPGGTLIVQCDAVTGSTSTEDLTVVVPVYITDILDETIDDSQLITNTVNAEYSYDGDDFNDTDDSNVVAVHAAAQKTVTGGNSPGDTLTYTINFQLTDYPDDVPGAGAESFIITDLLPDGLGYTTTLDLVINGANYPIAADVDYDPTTGTTLLTWDIAAAVDNLDPLLPNAVAGSLRYETEILTEYVNPAGPVQAGDRFTNNVTLGYGLTEGGSGGDGSDSESEIVQNDPTKALTTPAPGSFDTIMPGTAVVFTLGMEIPAGSSSDVVIKDFLPSPVFDVTQAPQPTINVLQGPLVSPVISGADNSVTLDYGDIVSDTPTTILVELTATVTTDPFADELFLTNLMQSAYTTTDGRVITEQDVAGITVGAPKLTLTKGVLSIANSNATLDPSPVESPVDSNGANADARDAVTYEITIENLGTQPAYRVTVLDRNVAGLNCQQNTIDVVNGDDQTLTYSGDLESGLILDDPLAASDNDPAEGGPPYGTDTAIINITCTLADDVYPRQVVTNTAAVTWTSTDDPADTPFTPATDDARVTIAEPTITKTVIASDPGYTGDIFQLHIGEIVTYRVEVTIPEGVSPNVRFEDLLDSGLVHLETTQIVFPDGVSSSLTDVELQANEGIIPANNDTSVEGVDRWKIFGPAKGQDGFGTVTNTNNSNATPDVITIEYRARVINSVLNVNSTSLRNRARWYWNPDDIDRQNVQAKADRVVVVEPDIRMTKTFSPEIGDNTTPPLVTIEFEHSDASTASAFDLTLFDLLPKDMGIVGNEAGVTVDGACDPPESITVLDAGLSEELVIEWDQFDIGDGTCTISFQTEFLIEQVPAGTQLNNCAPLFWESLSDNDPALQDPPNNTIAVERTGDTDDAGADANTYRSEACDTFQIYDVGIIKNVESSTQSHTDNTPGTPAGTEALTIGEIVVFDLVVTLPLAPTLELEVTDLLPRTEMVLELLDIEHISLGADLSPSIFPPDKSIIDSNGDGINDKGELDYGSVGHIIEPPVIDDDDRILVRVTAKVLDVPQNANERVDSNSAVVEFLPDTAASDTYPLELVEPILQLEKIGSTNTVEAGDSVDFRLVVSHANGSRTDAQNLELVDALPPQFELVGGSVVVGDVCSVQPDAPPDVSGQTISASWTEFPLGAYCEIDFSVTVSLGAVSGQTITNEGDISWTTLNRSEQTDLDDEREYMLSDAWTVVVSVPGLNKTITDTSNPDTPFTLEIPLHRLTIGEEATFTLVTSFPDGTTLDTRISDLLPTNDVALEFVSSRIVSVGSDLFVSGASTIGEPGTDCSPPADECLNWILGTVINQPDLRDEPDEADQFVVELVAIVLDDPLNSGAPGEDKNLLNTANTVTSEVTLTDAAQFDIVEPQLRLQKLTSNGGIEKTTAAGIEEEFTLIIQHRATSTANARTIQILDTLHPEMEWVDDATVTSTCAGLVIQSAPLPGTSGNVAFVLDRLTLVQDQCEIKYTVMMSDELPIQGVFRNEALLSWESSPGSPESRFYSDLATAVLISLEDADISKRVFATSVPDSESGQGDPDITDVLIGEHIEYTLSLRFAEGTTPDVVLTDTFQLDGAGELEYLGGDLFFIGDNITATPQDPVLSGDTITIDIGDVINTPDRDTNLNDTVVIRLQLRAPDVPANSAGDILLNETELSYSGVGGITLTQESEAEVEIIEPILTHVKTFTSLVNAVATIQLEIGNTGTGPAYDLVITDEFDEAIWVPGSLLEISAPEGMAITESSSGGVTTVTIQAETPTTPPPPNQVLSPGESATVIFSMTLQNDGYPGPTRIPNTAELEGSSLPGDDDAERIYIEDASDELLLPALDLLKAWAGPTNPAVPGDTLTYTLTLQNTGDAPATDIVITDTPDANGSFQVGSVVAPGGTIVSGNTSGDTAIEVTFPSVDAGAEVTVSYSVLVPLPYPAGLIAEEQLVNQALATSEELPDILSDDPATPDVDDETIVPLVADPVMTVSKTDGTDRASPGDTLTYTVTYGNTGDQNATGVLLTEIVPLYTSFDAGLSDPNWVCDDVVGGSTCELDIDTLPGGGAGSALFVVTIDNTVPPGVFEIINDVMVEEDGLEFGNVPSPPSVDTDQDIDYLSAQPNLVIAKNDGGISVIPGQGYRYGIVYGNVGDQGASGVVLSEVVPDYTVFSSSLSTPGWICDASTPGSVCTFDVGILDARSGSQADFGLITDFPAAAGVDLINNTAVLADDGSSQVGPLEVDSSDITPVIANPDMEITKTTESPPPREGDVIVYDITYRQVGNQDATGVVIREIVPPGTEYLASASDAWSCPDGSAGGTLCAIAVGNLAAGAGGTATFAVTMVTESKAGKIVNVIETNDDGTNGSDPTPGNNIDVLIIEFFDGRGIPVMPRLFLASLLLGLLAVAGSYLSRRRQAH</sequence>
<keyword evidence="1" id="KW-1133">Transmembrane helix</keyword>